<name>A0A0W8FGZ4_9ZZZZ</name>
<evidence type="ECO:0000256" key="1">
    <source>
        <dbReference type="SAM" id="MobiDB-lite"/>
    </source>
</evidence>
<sequence length="54" mass="5787">MFCDNPARDADKRLLPPPHRRTPAAGTGSSNRNDIRSWEATETSAAPESHPGSG</sequence>
<feature type="compositionally biased region" description="Basic and acidic residues" evidence="1">
    <location>
        <begin position="1"/>
        <end position="14"/>
    </location>
</feature>
<gene>
    <name evidence="2" type="ORF">ASZ90_010095</name>
</gene>
<evidence type="ECO:0000313" key="2">
    <source>
        <dbReference type="EMBL" id="KUG20172.1"/>
    </source>
</evidence>
<accession>A0A0W8FGZ4</accession>
<proteinExistence type="predicted"/>
<organism evidence="2">
    <name type="scientific">hydrocarbon metagenome</name>
    <dbReference type="NCBI Taxonomy" id="938273"/>
    <lineage>
        <taxon>unclassified sequences</taxon>
        <taxon>metagenomes</taxon>
        <taxon>ecological metagenomes</taxon>
    </lineage>
</organism>
<reference evidence="2" key="1">
    <citation type="journal article" date="2015" name="Proc. Natl. Acad. Sci. U.S.A.">
        <title>Networks of energetic and metabolic interactions define dynamics in microbial communities.</title>
        <authorList>
            <person name="Embree M."/>
            <person name="Liu J.K."/>
            <person name="Al-Bassam M.M."/>
            <person name="Zengler K."/>
        </authorList>
    </citation>
    <scope>NUCLEOTIDE SEQUENCE</scope>
</reference>
<dbReference type="AlphaFoldDB" id="A0A0W8FGZ4"/>
<protein>
    <submittedName>
        <fullName evidence="2">Uncharacterized protein</fullName>
    </submittedName>
</protein>
<feature type="region of interest" description="Disordered" evidence="1">
    <location>
        <begin position="1"/>
        <end position="54"/>
    </location>
</feature>
<dbReference type="EMBL" id="LNQE01001218">
    <property type="protein sequence ID" value="KUG20172.1"/>
    <property type="molecule type" value="Genomic_DNA"/>
</dbReference>
<comment type="caution">
    <text evidence="2">The sequence shown here is derived from an EMBL/GenBank/DDBJ whole genome shotgun (WGS) entry which is preliminary data.</text>
</comment>